<dbReference type="KEGG" id="ibu:IB211_03022c"/>
<evidence type="ECO:0008006" key="3">
    <source>
        <dbReference type="Google" id="ProtNLM"/>
    </source>
</evidence>
<protein>
    <recommendedName>
        <fullName evidence="3">RNA-binding protein</fullName>
    </recommendedName>
</protein>
<accession>A0A0S2W7S9</accession>
<keyword evidence="2" id="KW-1185">Reference proteome</keyword>
<proteinExistence type="predicted"/>
<gene>
    <name evidence="1" type="ORF">IB211_03022c</name>
</gene>
<evidence type="ECO:0000313" key="2">
    <source>
        <dbReference type="Proteomes" id="UP000064844"/>
    </source>
</evidence>
<dbReference type="Proteomes" id="UP000064844">
    <property type="component" value="Chromosome"/>
</dbReference>
<name>A0A0S2W7S9_9FIRM</name>
<reference evidence="2" key="2">
    <citation type="submission" date="2015-04" db="EMBL/GenBank/DDBJ databases">
        <title>A butyrogenic pathway from the amino acid lysine in a human gut commensal.</title>
        <authorList>
            <person name="de Vos W.M."/>
            <person name="Bui N.T.P."/>
            <person name="Plugge C.M."/>
            <person name="Ritari J."/>
        </authorList>
    </citation>
    <scope>NUCLEOTIDE SEQUENCE [LARGE SCALE GENOMIC DNA]</scope>
    <source>
        <strain evidence="2">AF211</strain>
    </source>
</reference>
<dbReference type="RefSeq" id="WP_033116890.1">
    <property type="nucleotide sequence ID" value="NZ_CALICV010000045.1"/>
</dbReference>
<organism evidence="1 2">
    <name type="scientific">Intestinimonas butyriciproducens</name>
    <dbReference type="NCBI Taxonomy" id="1297617"/>
    <lineage>
        <taxon>Bacteria</taxon>
        <taxon>Bacillati</taxon>
        <taxon>Bacillota</taxon>
        <taxon>Clostridia</taxon>
        <taxon>Eubacteriales</taxon>
        <taxon>Intestinimonas</taxon>
    </lineage>
</organism>
<dbReference type="AlphaFoldDB" id="A0A0S2W7S9"/>
<reference evidence="1 2" key="1">
    <citation type="journal article" date="2015" name="Nat. Commun.">
        <title>Production of butyrate from lysine and the Amadori product fructoselysine by a human gut commensal.</title>
        <authorList>
            <person name="Bui T.P."/>
            <person name="Ritari J."/>
            <person name="Boeren S."/>
            <person name="de Waard P."/>
            <person name="Plugge C.M."/>
            <person name="de Vos W.M."/>
        </authorList>
    </citation>
    <scope>NUCLEOTIDE SEQUENCE [LARGE SCALE GENOMIC DNA]</scope>
    <source>
        <strain evidence="1 2">AF211</strain>
    </source>
</reference>
<dbReference type="EMBL" id="CP011307">
    <property type="protein sequence ID" value="ALP95413.1"/>
    <property type="molecule type" value="Genomic_DNA"/>
</dbReference>
<evidence type="ECO:0000313" key="1">
    <source>
        <dbReference type="EMBL" id="ALP95413.1"/>
    </source>
</evidence>
<dbReference type="STRING" id="1297617.IB211_03022c"/>
<sequence>MPDCCSAGWIVRSAVGRDRGKLLCVLGEEGEFLLLADGKRRKAASPKRKKRGHVDIVCRGNFGHPVLRKLKDGTPVSDRELRRVLAAFRDESDQGGNHAWQKAT</sequence>